<proteinExistence type="predicted"/>
<protein>
    <submittedName>
        <fullName evidence="1">Uncharacterized protein</fullName>
    </submittedName>
</protein>
<dbReference type="Proteomes" id="UP000198601">
    <property type="component" value="Unassembled WGS sequence"/>
</dbReference>
<reference evidence="2" key="1">
    <citation type="submission" date="2016-10" db="EMBL/GenBank/DDBJ databases">
        <authorList>
            <person name="Varghese N."/>
            <person name="Submissions S."/>
        </authorList>
    </citation>
    <scope>NUCLEOTIDE SEQUENCE [LARGE SCALE GENOMIC DNA]</scope>
    <source>
        <strain evidence="2">CGMCC 1.8946</strain>
    </source>
</reference>
<organism evidence="1 2">
    <name type="scientific">Paenibacillus tianmuensis</name>
    <dbReference type="NCBI Taxonomy" id="624147"/>
    <lineage>
        <taxon>Bacteria</taxon>
        <taxon>Bacillati</taxon>
        <taxon>Bacillota</taxon>
        <taxon>Bacilli</taxon>
        <taxon>Bacillales</taxon>
        <taxon>Paenibacillaceae</taxon>
        <taxon>Paenibacillus</taxon>
    </lineage>
</organism>
<accession>A0A1G4SH51</accession>
<gene>
    <name evidence="1" type="ORF">SAMN04487970_102835</name>
</gene>
<evidence type="ECO:0000313" key="2">
    <source>
        <dbReference type="Proteomes" id="UP000198601"/>
    </source>
</evidence>
<dbReference type="EMBL" id="FMTT01000028">
    <property type="protein sequence ID" value="SCW68386.1"/>
    <property type="molecule type" value="Genomic_DNA"/>
</dbReference>
<evidence type="ECO:0000313" key="1">
    <source>
        <dbReference type="EMBL" id="SCW68386.1"/>
    </source>
</evidence>
<dbReference type="AlphaFoldDB" id="A0A1G4SH51"/>
<sequence length="138" mass="15310">MDQQEYGRYLIGLIDEEAPDGEIGRDAFYGYFQIFRPSGEGVEAIFAPLANREVYLKRLAPIYDMLDPEDFKGDSVPGYFIAKSGSVSEDVLRGYGEQLITGMKQLMEEHADVDGAAEAASYLAEIHQIVILPRAGKI</sequence>
<keyword evidence="2" id="KW-1185">Reference proteome</keyword>
<name>A0A1G4SH51_9BACL</name>